<feature type="binding site" evidence="8 10">
    <location>
        <begin position="109"/>
        <end position="111"/>
    </location>
    <ligand>
        <name>substrate</name>
    </ligand>
</feature>
<dbReference type="OrthoDB" id="110209at2"/>
<dbReference type="InterPro" id="IPR015895">
    <property type="entry name" value="4pyrrol_synth_GluRdtase_N"/>
</dbReference>
<keyword evidence="4 8" id="KW-0521">NADP</keyword>
<feature type="domain" description="Quinate/shikimate 5-dehydrogenase/glutamyl-tRNA reductase" evidence="14">
    <location>
        <begin position="174"/>
        <end position="291"/>
    </location>
</feature>
<dbReference type="InterPro" id="IPR036343">
    <property type="entry name" value="GluRdtase_N_sf"/>
</dbReference>
<dbReference type="GO" id="GO:0019353">
    <property type="term" value="P:protoporphyrinogen IX biosynthetic process from glutamate"/>
    <property type="evidence" value="ECO:0007669"/>
    <property type="project" value="TreeGrafter"/>
</dbReference>
<evidence type="ECO:0000256" key="8">
    <source>
        <dbReference type="HAMAP-Rule" id="MF_00087"/>
    </source>
</evidence>
<reference evidence="16 17" key="1">
    <citation type="submission" date="2015-09" db="EMBL/GenBank/DDBJ databases">
        <authorList>
            <consortium name="Pathogen Informatics"/>
        </authorList>
    </citation>
    <scope>NUCLEOTIDE SEQUENCE [LARGE SCALE GENOMIC DNA]</scope>
    <source>
        <strain evidence="16 17">2789STDY5834875</strain>
    </source>
</reference>
<proteinExistence type="inferred from homology"/>
<evidence type="ECO:0000259" key="15">
    <source>
        <dbReference type="Pfam" id="PF05201"/>
    </source>
</evidence>
<evidence type="ECO:0000256" key="7">
    <source>
        <dbReference type="ARBA" id="ARBA00047464"/>
    </source>
</evidence>
<comment type="similarity">
    <text evidence="2 8 12">Belongs to the glutamyl-tRNA reductase family.</text>
</comment>
<protein>
    <recommendedName>
        <fullName evidence="3 8">Glutamyl-tRNA reductase</fullName>
        <shortName evidence="8">GluTR</shortName>
        <ecNumber evidence="3 8">1.2.1.70</ecNumber>
    </recommendedName>
</protein>
<evidence type="ECO:0000256" key="3">
    <source>
        <dbReference type="ARBA" id="ARBA00012970"/>
    </source>
</evidence>
<dbReference type="GO" id="GO:0050661">
    <property type="term" value="F:NADP binding"/>
    <property type="evidence" value="ECO:0007669"/>
    <property type="project" value="InterPro"/>
</dbReference>
<feature type="domain" description="Tetrapyrrole biosynthesis glutamyl-tRNA reductase dimerisation" evidence="13">
    <location>
        <begin position="311"/>
        <end position="405"/>
    </location>
</feature>
<evidence type="ECO:0000313" key="16">
    <source>
        <dbReference type="EMBL" id="CUQ76978.1"/>
    </source>
</evidence>
<keyword evidence="5 8" id="KW-0560">Oxidoreductase</keyword>
<feature type="binding site" evidence="8 10">
    <location>
        <position position="104"/>
    </location>
    <ligand>
        <name>substrate</name>
    </ligand>
</feature>
<evidence type="ECO:0000256" key="6">
    <source>
        <dbReference type="ARBA" id="ARBA00023244"/>
    </source>
</evidence>
<dbReference type="SUPFAM" id="SSF69075">
    <property type="entry name" value="Glutamyl tRNA-reductase dimerization domain"/>
    <property type="match status" value="1"/>
</dbReference>
<dbReference type="InterPro" id="IPR036291">
    <property type="entry name" value="NAD(P)-bd_dom_sf"/>
</dbReference>
<dbReference type="InterPro" id="IPR036453">
    <property type="entry name" value="GluRdtase_dimer_dom_sf"/>
</dbReference>
<dbReference type="CDD" id="cd05213">
    <property type="entry name" value="NAD_bind_Glutamyl_tRNA_reduct"/>
    <property type="match status" value="1"/>
</dbReference>
<organism evidence="16 17">
    <name type="scientific">Lachnospira eligens</name>
    <dbReference type="NCBI Taxonomy" id="39485"/>
    <lineage>
        <taxon>Bacteria</taxon>
        <taxon>Bacillati</taxon>
        <taxon>Bacillota</taxon>
        <taxon>Clostridia</taxon>
        <taxon>Lachnospirales</taxon>
        <taxon>Lachnospiraceae</taxon>
        <taxon>Lachnospira</taxon>
    </lineage>
</organism>
<dbReference type="EC" id="1.2.1.70" evidence="3 8"/>
<evidence type="ECO:0000256" key="4">
    <source>
        <dbReference type="ARBA" id="ARBA00022857"/>
    </source>
</evidence>
<evidence type="ECO:0000256" key="5">
    <source>
        <dbReference type="ARBA" id="ARBA00023002"/>
    </source>
</evidence>
<comment type="subunit">
    <text evidence="8">Homodimer.</text>
</comment>
<evidence type="ECO:0000259" key="13">
    <source>
        <dbReference type="Pfam" id="PF00745"/>
    </source>
</evidence>
<evidence type="ECO:0000256" key="9">
    <source>
        <dbReference type="PIRSR" id="PIRSR000445-1"/>
    </source>
</evidence>
<dbReference type="UniPathway" id="UPA00251">
    <property type="reaction ID" value="UER00316"/>
</dbReference>
<dbReference type="PANTHER" id="PTHR43013:SF1">
    <property type="entry name" value="GLUTAMYL-TRNA REDUCTASE"/>
    <property type="match status" value="1"/>
</dbReference>
<dbReference type="HAMAP" id="MF_00087">
    <property type="entry name" value="Glu_tRNA_reductase"/>
    <property type="match status" value="1"/>
</dbReference>
<feature type="active site" description="Nucleophile" evidence="8 9">
    <location>
        <position position="49"/>
    </location>
</feature>
<feature type="domain" description="Glutamyl-tRNA reductase N-terminal" evidence="15">
    <location>
        <begin position="6"/>
        <end position="150"/>
    </location>
</feature>
<dbReference type="SUPFAM" id="SSF69742">
    <property type="entry name" value="Glutamyl tRNA-reductase catalytic, N-terminal domain"/>
    <property type="match status" value="1"/>
</dbReference>
<dbReference type="Proteomes" id="UP000095621">
    <property type="component" value="Unassembled WGS sequence"/>
</dbReference>
<dbReference type="Pfam" id="PF05201">
    <property type="entry name" value="GlutR_N"/>
    <property type="match status" value="1"/>
</dbReference>
<sequence>MQLGYVGINYKNTDLSVRDKITFTDSGIADFMQQAEEAGVKQCMCLSTCNRCEVFYLYEDETFVQVMSDLFNDYFGLTDTKLAGVKCGEEALVYLFCIAAGLESMVLGEDQILGQLKDAADLSRTLGHSGKELNYIVREAVSCAKRIKTEYKVSEKPVSVCYVGIQELDRVCGISGKHALVIGSGKTAALAIRYLAEYGADVTVCSRTYQHAKALLKEFSQIEVIAYDKKTEALKSSDIVVSATSSPHLVIRASELSEGKKMTLLDLAAPRDIEKSAGDICGVTLIDLDRIGGIVKSNQNERAHLLKESQCVIDEYIAETKKWLTSSRMDTTIQSLGKKCDEIVQDSYDYLNRKIDLSDHDRVILKKILKSSLHRLLKEPIEELKNVEENEQQQYKDMVERLFGL</sequence>
<feature type="binding site" evidence="8 10">
    <location>
        <begin position="48"/>
        <end position="51"/>
    </location>
    <ligand>
        <name>substrate</name>
    </ligand>
</feature>
<dbReference type="InterPro" id="IPR018214">
    <property type="entry name" value="GluRdtase_CS"/>
</dbReference>
<dbReference type="Pfam" id="PF01488">
    <property type="entry name" value="Shikimate_DH"/>
    <property type="match status" value="1"/>
</dbReference>
<evidence type="ECO:0000313" key="17">
    <source>
        <dbReference type="Proteomes" id="UP000095621"/>
    </source>
</evidence>
<name>A0A174YYI1_9FIRM</name>
<comment type="catalytic activity">
    <reaction evidence="7 8 12">
        <text>(S)-4-amino-5-oxopentanoate + tRNA(Glu) + NADP(+) = L-glutamyl-tRNA(Glu) + NADPH + H(+)</text>
        <dbReference type="Rhea" id="RHEA:12344"/>
        <dbReference type="Rhea" id="RHEA-COMP:9663"/>
        <dbReference type="Rhea" id="RHEA-COMP:9680"/>
        <dbReference type="ChEBI" id="CHEBI:15378"/>
        <dbReference type="ChEBI" id="CHEBI:57501"/>
        <dbReference type="ChEBI" id="CHEBI:57783"/>
        <dbReference type="ChEBI" id="CHEBI:58349"/>
        <dbReference type="ChEBI" id="CHEBI:78442"/>
        <dbReference type="ChEBI" id="CHEBI:78520"/>
        <dbReference type="EC" id="1.2.1.70"/>
    </reaction>
</comment>
<dbReference type="AlphaFoldDB" id="A0A174YYI1"/>
<dbReference type="Gene3D" id="3.40.50.720">
    <property type="entry name" value="NAD(P)-binding Rossmann-like Domain"/>
    <property type="match status" value="1"/>
</dbReference>
<comment type="caution">
    <text evidence="8">Lacks conserved residue(s) required for the propagation of feature annotation.</text>
</comment>
<gene>
    <name evidence="8 16" type="primary">hemA</name>
    <name evidence="16" type="ORF">ERS852490_01336</name>
</gene>
<comment type="function">
    <text evidence="8">Catalyzes the NADPH-dependent reduction of glutamyl-tRNA(Glu) to glutamate 1-semialdehyde (GSA).</text>
</comment>
<feature type="binding site" evidence="8 10">
    <location>
        <position position="115"/>
    </location>
    <ligand>
        <name>substrate</name>
    </ligand>
</feature>
<dbReference type="NCBIfam" id="TIGR01035">
    <property type="entry name" value="hemA"/>
    <property type="match status" value="1"/>
</dbReference>
<feature type="binding site" evidence="8 11">
    <location>
        <begin position="183"/>
        <end position="188"/>
    </location>
    <ligand>
        <name>NADP(+)</name>
        <dbReference type="ChEBI" id="CHEBI:58349"/>
    </ligand>
</feature>
<dbReference type="EMBL" id="CZBU01000003">
    <property type="protein sequence ID" value="CUQ76978.1"/>
    <property type="molecule type" value="Genomic_DNA"/>
</dbReference>
<dbReference type="PROSITE" id="PS00747">
    <property type="entry name" value="GLUTR"/>
    <property type="match status" value="1"/>
</dbReference>
<dbReference type="SUPFAM" id="SSF51735">
    <property type="entry name" value="NAD(P)-binding Rossmann-fold domains"/>
    <property type="match status" value="1"/>
</dbReference>
<comment type="pathway">
    <text evidence="1 8 12">Porphyrin-containing compound metabolism; protoporphyrin-IX biosynthesis; 5-aminolevulinate from L-glutamyl-tRNA(Glu): step 1/2.</text>
</comment>
<dbReference type="GO" id="GO:0008883">
    <property type="term" value="F:glutamyl-tRNA reductase activity"/>
    <property type="evidence" value="ECO:0007669"/>
    <property type="project" value="UniProtKB-UniRule"/>
</dbReference>
<dbReference type="PIRSF" id="PIRSF000445">
    <property type="entry name" value="4pyrrol_synth_GluRdtase"/>
    <property type="match status" value="1"/>
</dbReference>
<comment type="domain">
    <text evidence="8">Possesses an unusual extended V-shaped dimeric structure with each monomer consisting of three distinct domains arranged along a curved 'spinal' alpha-helix. The N-terminal catalytic domain specifically recognizes the glutamate moiety of the substrate. The second domain is the NADPH-binding domain, and the third C-terminal domain is responsible for dimerization.</text>
</comment>
<evidence type="ECO:0000256" key="11">
    <source>
        <dbReference type="PIRSR" id="PIRSR000445-3"/>
    </source>
</evidence>
<evidence type="ECO:0000256" key="10">
    <source>
        <dbReference type="PIRSR" id="PIRSR000445-2"/>
    </source>
</evidence>
<evidence type="ECO:0000256" key="1">
    <source>
        <dbReference type="ARBA" id="ARBA00005059"/>
    </source>
</evidence>
<evidence type="ECO:0000256" key="2">
    <source>
        <dbReference type="ARBA" id="ARBA00005916"/>
    </source>
</evidence>
<dbReference type="PANTHER" id="PTHR43013">
    <property type="entry name" value="GLUTAMYL-TRNA REDUCTASE"/>
    <property type="match status" value="1"/>
</dbReference>
<accession>A0A174YYI1</accession>
<evidence type="ECO:0000256" key="12">
    <source>
        <dbReference type="RuleBase" id="RU000584"/>
    </source>
</evidence>
<keyword evidence="6 8" id="KW-0627">Porphyrin biosynthesis</keyword>
<dbReference type="InterPro" id="IPR000343">
    <property type="entry name" value="4pyrrol_synth_GluRdtase"/>
</dbReference>
<evidence type="ECO:0000259" key="14">
    <source>
        <dbReference type="Pfam" id="PF01488"/>
    </source>
</evidence>
<dbReference type="RefSeq" id="WP_022097830.1">
    <property type="nucleotide sequence ID" value="NZ_CZBU01000003.1"/>
</dbReference>
<comment type="miscellaneous">
    <text evidence="8">During catalysis, the active site Cys acts as a nucleophile attacking the alpha-carbonyl group of tRNA-bound glutamate with the formation of a thioester intermediate between enzyme and glutamate, and the concomitant release of tRNA(Glu). The thioester intermediate is finally reduced by direct hydride transfer from NADPH, to form the product GSA.</text>
</comment>
<dbReference type="InterPro" id="IPR015896">
    <property type="entry name" value="4pyrrol_synth_GluRdtase_dimer"/>
</dbReference>
<dbReference type="InterPro" id="IPR006151">
    <property type="entry name" value="Shikm_DH/Glu-tRNA_Rdtase"/>
</dbReference>
<dbReference type="Pfam" id="PF00745">
    <property type="entry name" value="GlutR_dimer"/>
    <property type="match status" value="1"/>
</dbReference>
<dbReference type="Gene3D" id="3.30.460.30">
    <property type="entry name" value="Glutamyl-tRNA reductase, N-terminal domain"/>
    <property type="match status" value="1"/>
</dbReference>